<accession>A0ABS6BMC4</accession>
<gene>
    <name evidence="2" type="ORF">KOF26_14085</name>
</gene>
<protein>
    <submittedName>
        <fullName evidence="2">Uncharacterized protein</fullName>
    </submittedName>
</protein>
<evidence type="ECO:0000313" key="3">
    <source>
        <dbReference type="Proteomes" id="UP000776276"/>
    </source>
</evidence>
<comment type="caution">
    <text evidence="2">The sequence shown here is derived from an EMBL/GenBank/DDBJ whole genome shotgun (WGS) entry which is preliminary data.</text>
</comment>
<dbReference type="RefSeq" id="WP_216326231.1">
    <property type="nucleotide sequence ID" value="NZ_JAHKRT010000007.1"/>
</dbReference>
<feature type="compositionally biased region" description="Basic and acidic residues" evidence="1">
    <location>
        <begin position="90"/>
        <end position="99"/>
    </location>
</feature>
<proteinExistence type="predicted"/>
<reference evidence="2 3" key="1">
    <citation type="submission" date="2021-06" db="EMBL/GenBank/DDBJ databases">
        <title>Sphingomonas sp. XMGL2, whole genome shotgun sequencing project.</title>
        <authorList>
            <person name="Zhao G."/>
            <person name="Shen L."/>
        </authorList>
    </citation>
    <scope>NUCLEOTIDE SEQUENCE [LARGE SCALE GENOMIC DNA]</scope>
    <source>
        <strain evidence="2 3">XMGL2</strain>
    </source>
</reference>
<evidence type="ECO:0000256" key="1">
    <source>
        <dbReference type="SAM" id="MobiDB-lite"/>
    </source>
</evidence>
<keyword evidence="3" id="KW-1185">Reference proteome</keyword>
<feature type="region of interest" description="Disordered" evidence="1">
    <location>
        <begin position="79"/>
        <end position="99"/>
    </location>
</feature>
<dbReference type="Proteomes" id="UP000776276">
    <property type="component" value="Unassembled WGS sequence"/>
</dbReference>
<sequence length="99" mass="10832">MDIGQFADHEARLSAQLTEALKGGKTDAVAALGKPAELQRQQIDRVAERIKALEEEKIAAAARIDAEIAELKGELDQRTRTLDAAQETTKPAKPDRRGR</sequence>
<organism evidence="2 3">
    <name type="scientific">Sphingomonas quercus</name>
    <dbReference type="NCBI Taxonomy" id="2842451"/>
    <lineage>
        <taxon>Bacteria</taxon>
        <taxon>Pseudomonadati</taxon>
        <taxon>Pseudomonadota</taxon>
        <taxon>Alphaproteobacteria</taxon>
        <taxon>Sphingomonadales</taxon>
        <taxon>Sphingomonadaceae</taxon>
        <taxon>Sphingomonas</taxon>
    </lineage>
</organism>
<evidence type="ECO:0000313" key="2">
    <source>
        <dbReference type="EMBL" id="MBU3078987.1"/>
    </source>
</evidence>
<name>A0ABS6BMC4_9SPHN</name>
<dbReference type="EMBL" id="JAHKRT010000007">
    <property type="protein sequence ID" value="MBU3078987.1"/>
    <property type="molecule type" value="Genomic_DNA"/>
</dbReference>